<gene>
    <name evidence="1" type="ORF">ADEAN_000575500</name>
</gene>
<evidence type="ECO:0000313" key="1">
    <source>
        <dbReference type="EMBL" id="CAD2218267.1"/>
    </source>
</evidence>
<dbReference type="InterPro" id="IPR016064">
    <property type="entry name" value="NAD/diacylglycerol_kinase_sf"/>
</dbReference>
<sequence>MVSYFAVGTYANIIDRYHKLTDAQEDYVVLPLMGNKYYWSALYTSMLAEEIPCSATFTCTDKEGASPRQFSAPLRMLIASQMPLQHGGYSLTPFAMYRHHALSATIATTEASRLRLWHLLSREAVDGLIEEEDGVHTLSNIQKIELKVGDSGGDNSGVLLALDGETVELPPGSEVTVQRCDMEIPFIC</sequence>
<name>S9VEG3_9TRYP</name>
<keyword evidence="2" id="KW-1185">Reference proteome</keyword>
<organism evidence="1 2">
    <name type="scientific">Angomonas deanei</name>
    <dbReference type="NCBI Taxonomy" id="59799"/>
    <lineage>
        <taxon>Eukaryota</taxon>
        <taxon>Discoba</taxon>
        <taxon>Euglenozoa</taxon>
        <taxon>Kinetoplastea</taxon>
        <taxon>Metakinetoplastina</taxon>
        <taxon>Trypanosomatida</taxon>
        <taxon>Trypanosomatidae</taxon>
        <taxon>Strigomonadinae</taxon>
        <taxon>Angomonas</taxon>
    </lineage>
</organism>
<dbReference type="Proteomes" id="UP000515908">
    <property type="component" value="Chromosome 10"/>
</dbReference>
<proteinExistence type="predicted"/>
<dbReference type="VEuPathDB" id="TriTrypDB:ADEAN_000575500"/>
<dbReference type="OrthoDB" id="3853857at2759"/>
<protein>
    <submittedName>
        <fullName evidence="1">Uncharacterized protein</fullName>
    </submittedName>
</protein>
<accession>S9VEG3</accession>
<dbReference type="AlphaFoldDB" id="S9VEG3"/>
<dbReference type="SUPFAM" id="SSF111331">
    <property type="entry name" value="NAD kinase/diacylglycerol kinase-like"/>
    <property type="match status" value="1"/>
</dbReference>
<evidence type="ECO:0000313" key="2">
    <source>
        <dbReference type="Proteomes" id="UP000515908"/>
    </source>
</evidence>
<reference evidence="1 2" key="1">
    <citation type="submission" date="2020-08" db="EMBL/GenBank/DDBJ databases">
        <authorList>
            <person name="Newling K."/>
            <person name="Davey J."/>
            <person name="Forrester S."/>
        </authorList>
    </citation>
    <scope>NUCLEOTIDE SEQUENCE [LARGE SCALE GENOMIC DNA]</scope>
    <source>
        <strain evidence="2">Crithidia deanei Carvalho (ATCC PRA-265)</strain>
    </source>
</reference>
<dbReference type="EMBL" id="LR877154">
    <property type="protein sequence ID" value="CAD2218267.1"/>
    <property type="molecule type" value="Genomic_DNA"/>
</dbReference>